<evidence type="ECO:0000313" key="2">
    <source>
        <dbReference type="EMBL" id="ABC55156.1"/>
    </source>
</evidence>
<dbReference type="RefSeq" id="YP_001096124.1">
    <property type="nucleotide sequence ID" value="NC_009127.1"/>
</dbReference>
<organism evidence="2 5">
    <name type="scientific">Cyprinid herpesvirus 3</name>
    <name type="common">CyHV-3</name>
    <dbReference type="NCBI Taxonomy" id="180230"/>
    <lineage>
        <taxon>Viruses</taxon>
        <taxon>Duplodnaviria</taxon>
        <taxon>Heunggongvirae</taxon>
        <taxon>Peploviricota</taxon>
        <taxon>Herviviricetes</taxon>
        <taxon>Herpesvirales</taxon>
        <taxon>Alloherpesviridae</taxon>
        <taxon>Cyvirus</taxon>
        <taxon>Cyvirus cyprinidallo3</taxon>
    </lineage>
</organism>
<protein>
    <submittedName>
        <fullName evidence="3">Protein ORF89</fullName>
    </submittedName>
</protein>
<dbReference type="Proteomes" id="UP000106924">
    <property type="component" value="Segment"/>
</dbReference>
<reference evidence="3" key="2">
    <citation type="submission" date="2007-03" db="EMBL/GenBank/DDBJ databases">
        <title>Comparative genomics of carp herpesviruses.</title>
        <authorList>
            <person name="Davison A.J."/>
            <person name="Kurobe T."/>
            <person name="Gatherer D."/>
            <person name="Cunningham C."/>
            <person name="Waltzek T.B."/>
            <person name="Korf I."/>
            <person name="Fukuda H."/>
            <person name="Hedrick R.P."/>
        </authorList>
    </citation>
    <scope>NUCLEOTIDE SEQUENCE</scope>
    <source>
        <strain evidence="3">KHV-U</strain>
    </source>
</reference>
<evidence type="ECO:0000313" key="4">
    <source>
        <dbReference type="EMBL" id="AJP55577.1"/>
    </source>
</evidence>
<dbReference type="PANTHER" id="PTHR13491:SF0">
    <property type="entry name" value="ZINC FINGER CCHC DOMAIN-CONTAINING PROTEIN 10"/>
    <property type="match status" value="1"/>
</dbReference>
<dbReference type="OrthoDB" id="21891at10239"/>
<name>A3QMQ7_CYHV3</name>
<feature type="compositionally biased region" description="Low complexity" evidence="1">
    <location>
        <begin position="278"/>
        <end position="288"/>
    </location>
</feature>
<feature type="compositionally biased region" description="Low complexity" evidence="1">
    <location>
        <begin position="322"/>
        <end position="337"/>
    </location>
</feature>
<accession>A3QMQ7</accession>
<dbReference type="Proteomes" id="UP000128453">
    <property type="component" value="Segment"/>
</dbReference>
<evidence type="ECO:0000256" key="1">
    <source>
        <dbReference type="SAM" id="MobiDB-lite"/>
    </source>
</evidence>
<dbReference type="KEGG" id="vg:11266419"/>
<feature type="compositionally biased region" description="Low complexity" evidence="1">
    <location>
        <begin position="203"/>
        <end position="213"/>
    </location>
</feature>
<feature type="compositionally biased region" description="Basic residues" evidence="1">
    <location>
        <begin position="303"/>
        <end position="312"/>
    </location>
</feature>
<reference evidence="6 7" key="4">
    <citation type="journal article" date="2009" name="J. Virol.">
        <title>The major portal of entry of koi herpesvirus in Cyprinus carpio is the skin.</title>
        <authorList>
            <person name="Costes B."/>
            <person name="Raj V.S."/>
            <person name="Michel B."/>
            <person name="Fournier G."/>
            <person name="Thirion M."/>
            <person name="Gillet L."/>
            <person name="Mast J."/>
            <person name="Lieffrig F."/>
            <person name="Bremont M."/>
            <person name="Vanderplasschen A."/>
        </authorList>
    </citation>
    <scope>NUCLEOTIDE SEQUENCE [LARGE SCALE GENOMIC DNA]</scope>
    <source>
        <strain evidence="4">FL</strain>
    </source>
</reference>
<feature type="compositionally biased region" description="Basic and acidic residues" evidence="1">
    <location>
        <begin position="235"/>
        <end position="263"/>
    </location>
</feature>
<feature type="region of interest" description="Disordered" evidence="1">
    <location>
        <begin position="1"/>
        <end position="31"/>
    </location>
</feature>
<dbReference type="GeneID" id="11266419"/>
<dbReference type="PANTHER" id="PTHR13491">
    <property type="entry name" value="ZCCHC10 PROTEIN"/>
    <property type="match status" value="1"/>
</dbReference>
<dbReference type="InterPro" id="IPR039715">
    <property type="entry name" value="ZCCHC10"/>
</dbReference>
<dbReference type="EMBL" id="DQ177346">
    <property type="protein sequence ID" value="ABC55156.1"/>
    <property type="molecule type" value="Genomic_DNA"/>
</dbReference>
<evidence type="ECO:0000313" key="8">
    <source>
        <dbReference type="Proteomes" id="UP000156776"/>
    </source>
</evidence>
<dbReference type="Proteomes" id="UP000156776">
    <property type="component" value="Segment"/>
</dbReference>
<feature type="region of interest" description="Disordered" evidence="1">
    <location>
        <begin position="200"/>
        <end position="369"/>
    </location>
</feature>
<keyword evidence="8" id="KW-1185">Reference proteome</keyword>
<reference evidence="6 7" key="3">
    <citation type="journal article" date="2008" name="J. Virol.">
        <title>Cloning of the koi herpesvirus genome as an infectious bacterial artificial chromosome demonstrates that disruption of the thymidine kinase locus induces partial attenuation in Cyprinus carpio koi.</title>
        <authorList>
            <person name="Costes B."/>
            <person name="Fournier G."/>
            <person name="Michel B."/>
            <person name="Delforge C."/>
            <person name="Raj V.S."/>
            <person name="Dewals B."/>
            <person name="Gillet L."/>
            <person name="Drion P."/>
            <person name="Body A."/>
            <person name="Schynts F."/>
            <person name="Lieffrig F."/>
            <person name="Vanderplasschen A."/>
        </authorList>
    </citation>
    <scope>NUCLEOTIDE SEQUENCE [LARGE SCALE GENOMIC DNA]</scope>
    <source>
        <strain evidence="4">FL</strain>
    </source>
</reference>
<feature type="compositionally biased region" description="Low complexity" evidence="1">
    <location>
        <begin position="222"/>
        <end position="231"/>
    </location>
</feature>
<gene>
    <name evidence="3" type="ORF">CyHV3_ORF89</name>
</gene>
<evidence type="ECO:0000313" key="3">
    <source>
        <dbReference type="EMBL" id="ABG42916.1"/>
    </source>
</evidence>
<dbReference type="EMBL" id="KP343684">
    <property type="protein sequence ID" value="AJP55732.1"/>
    <property type="molecule type" value="Genomic_DNA"/>
</dbReference>
<dbReference type="EMBL" id="DQ657948">
    <property type="protein sequence ID" value="ABG42916.1"/>
    <property type="molecule type" value="Genomic_DNA"/>
</dbReference>
<feature type="compositionally biased region" description="Basic residues" evidence="1">
    <location>
        <begin position="353"/>
        <end position="362"/>
    </location>
</feature>
<dbReference type="EMBL" id="KP343683">
    <property type="protein sequence ID" value="AJP55577.1"/>
    <property type="molecule type" value="Genomic_DNA"/>
</dbReference>
<sequence>MASTSTAVPAVPAGSAESAESAGSAGSGKPKQVMSVNLPRLMHNRTAPGAPRPPPFVARGTQYFLLNKDWDDLYADLEIFLNSLKDAVVYEVADRSNLPIKESSWMETRAIPVKRRWCVMDDGRELSDYIMLIDVIFQKKGKGPSCRLVYGESHRNAYMYAVHRLIDFKDGVVPNVVHRLEEYFGGEVVKLAPQEDPEVIAMSSGSGSSSSSSSEDEDDRAQASSSLSSSSSEEDSGKGKGEGEGEGEGKKKNMPPKKPEPKKQPKSKAIIYSDDDSSSSSSSGSGSDSSEDSVEVPAAAPVKPKRVRKPRPKLPEAPSETIDVSISDAIAISVAEMDAAEKERDKEKERDREKKKKAKKKTKDSERVILKAKRTLPNLTPVAISLSNSEPIALTDSSDEERDEGLAGRMTSVEAALASGDRQRVPVQRQDLSAAVDSQATLPADALILSSGEDDAGDLVIDVLAEQRKRKKNKDKNKNPRGLLA</sequence>
<reference evidence="6 7" key="5">
    <citation type="journal article" date="2015" name="PLoS Pathog.">
        <title>Rational development of an attenuated recombinant cyprinid herpesvirus 3 vaccine using prokaryotic mutagenesis and in vivo bioluminescent imaging.</title>
        <authorList>
            <person name="Boutier M."/>
            <person name="Ronsmans M."/>
            <person name="Ouyang P."/>
            <person name="Fournier G."/>
            <person name="Reschner A."/>
            <person name="Rakus K."/>
            <person name="Wilkie G.S."/>
            <person name="Farnir F."/>
            <person name="Bayrou C."/>
            <person name="Lieffrig F."/>
            <person name="Li H."/>
            <person name="Desmecht D."/>
            <person name="Davison A.J."/>
            <person name="Vanderplasschen A."/>
        </authorList>
    </citation>
    <scope>NUCLEOTIDE SEQUENCE [LARGE SCALE GENOMIC DNA]</scope>
    <source>
        <strain evidence="4">FL</strain>
    </source>
</reference>
<evidence type="ECO:0000313" key="5">
    <source>
        <dbReference type="Proteomes" id="UP000106924"/>
    </source>
</evidence>
<proteinExistence type="predicted"/>
<evidence type="ECO:0000313" key="7">
    <source>
        <dbReference type="Proteomes" id="UP000130752"/>
    </source>
</evidence>
<evidence type="ECO:0000313" key="6">
    <source>
        <dbReference type="Proteomes" id="UP000128453"/>
    </source>
</evidence>
<feature type="region of interest" description="Disordered" evidence="1">
    <location>
        <begin position="388"/>
        <end position="409"/>
    </location>
</feature>
<reference evidence="5 8" key="1">
    <citation type="journal article" date="2007" name="J. Virol.">
        <title>Genome sequences of three koi herpesvirus isolates representing the expanding distribution of an emerging disease threatening koi and common carp worldwide.</title>
        <authorList>
            <person name="Aoki T."/>
            <person name="Hirono I."/>
            <person name="Kurokawa K."/>
            <person name="Fukuda H."/>
            <person name="Nahary R."/>
            <person name="Eldar A."/>
            <person name="Davison A.J."/>
            <person name="Waltzek T.B."/>
            <person name="Bercovier H."/>
            <person name="Hedrick R.P."/>
        </authorList>
    </citation>
    <scope>NUCLEOTIDE SEQUENCE [LARGE SCALE GENOMIC DNA]</scope>
    <source>
        <strain evidence="2">KHV-I</strain>
        <strain evidence="3 8">KHV-U</strain>
    </source>
</reference>
<dbReference type="Proteomes" id="UP000130752">
    <property type="component" value="Segment"/>
</dbReference>
<feature type="compositionally biased region" description="Low complexity" evidence="1">
    <location>
        <begin position="7"/>
        <end position="28"/>
    </location>
</feature>
<feature type="compositionally biased region" description="Basic and acidic residues" evidence="1">
    <location>
        <begin position="339"/>
        <end position="352"/>
    </location>
</feature>